<gene>
    <name evidence="1" type="ORF">JMJ35_004382</name>
</gene>
<dbReference type="SUPFAM" id="SSF48403">
    <property type="entry name" value="Ankyrin repeat"/>
    <property type="match status" value="1"/>
</dbReference>
<organism evidence="1 2">
    <name type="scientific">Cladonia borealis</name>
    <dbReference type="NCBI Taxonomy" id="184061"/>
    <lineage>
        <taxon>Eukaryota</taxon>
        <taxon>Fungi</taxon>
        <taxon>Dikarya</taxon>
        <taxon>Ascomycota</taxon>
        <taxon>Pezizomycotina</taxon>
        <taxon>Lecanoromycetes</taxon>
        <taxon>OSLEUM clade</taxon>
        <taxon>Lecanoromycetidae</taxon>
        <taxon>Lecanorales</taxon>
        <taxon>Lecanorineae</taxon>
        <taxon>Cladoniaceae</taxon>
        <taxon>Cladonia</taxon>
    </lineage>
</organism>
<sequence length="852" mass="95889">MSFGFAISDFIAVGQLAWTLYRECYQIARGAPMEFSLLVSELSTLSNSITILQEEVKDPKSTLTRSGNDRIRMVNEMVAGIEETLKRLKKVASKYDILGSGSKTKHIWAKLKWSAEFSSIDRLRNKLIYHNTVMNLLLTSVGNSSLQRIEISHEVLANNVQTIKDCIASNKAVTGCKVPALSAIDDDLMSTTLSANLMTNAEASQPWNTIGFDQWIGAGKWWLLRAQLVLRAMSEPGLSVAPEAYAALIKAGWILADVIPCHPQFPFISASKSSELQSLSAEVKNEFSRITALAMVVPALDQLSGQDLRLWESIPVKAPLLRPYKASQNLDAWRVDGGEHVLFRRFAFRELDSITTSPCILLLLVDESARAARLIAHDQYGELMKAISFSELPFREYVKSGDDGQSLMVGKEKFVLTQVQEAQVLCTMIEATTFYISERQVDHASLEDLKAYMLLTAVKNQQEQVVMQIRQEIPETDKIVESNQKESLARFAASMAFQWIEGSLFQDDNGDPAYRGCWNRHYSLLTWAVTCNYTTLTEFLLSENPAVDERVPDHNHPLFVAATYGNESVMRWFLSSPRASDKDVLKSLYIAMINRHENLAALLVDAGANITDMFDHSLENFIDRFLRNVLKVDAGADITDMFDNSLENFIDNFLRNVLSELVVHAILAFAYATKAESQRHLREAADRGHEGAVVLLSYAETMKRLDTCGYSSRLTHNSGKFQRVIAALANVPDTIPAFNLTLLTVERRRTQVLLEVVRGCVRVGVFLDSYHAYIEDVSEGLWENLKKIVTIRRGGKFSFTVVHQEENLKFTVTREKIFARDPFVNFEIGGHSKRISLLFSRKVSVEFPINWT</sequence>
<protein>
    <recommendedName>
        <fullName evidence="3">Ankyrin repeat protein</fullName>
    </recommendedName>
</protein>
<dbReference type="PANTHER" id="PTHR38886:SF1">
    <property type="entry name" value="NACHT-NTPASE AND P-LOOP NTPASES N-TERMINAL DOMAIN-CONTAINING PROTEIN"/>
    <property type="match status" value="1"/>
</dbReference>
<proteinExistence type="predicted"/>
<dbReference type="AlphaFoldDB" id="A0AA39R4N7"/>
<dbReference type="Pfam" id="PF12796">
    <property type="entry name" value="Ank_2"/>
    <property type="match status" value="1"/>
</dbReference>
<dbReference type="EMBL" id="JAFEKC020000008">
    <property type="protein sequence ID" value="KAK0513396.1"/>
    <property type="molecule type" value="Genomic_DNA"/>
</dbReference>
<dbReference type="PANTHER" id="PTHR38886">
    <property type="entry name" value="SESA DOMAIN-CONTAINING PROTEIN"/>
    <property type="match status" value="1"/>
</dbReference>
<dbReference type="Proteomes" id="UP001166286">
    <property type="component" value="Unassembled WGS sequence"/>
</dbReference>
<evidence type="ECO:0008006" key="3">
    <source>
        <dbReference type="Google" id="ProtNLM"/>
    </source>
</evidence>
<accession>A0AA39R4N7</accession>
<comment type="caution">
    <text evidence="1">The sequence shown here is derived from an EMBL/GenBank/DDBJ whole genome shotgun (WGS) entry which is preliminary data.</text>
</comment>
<evidence type="ECO:0000313" key="1">
    <source>
        <dbReference type="EMBL" id="KAK0513396.1"/>
    </source>
</evidence>
<dbReference type="InterPro" id="IPR002110">
    <property type="entry name" value="Ankyrin_rpt"/>
</dbReference>
<dbReference type="SMART" id="SM00248">
    <property type="entry name" value="ANK"/>
    <property type="match status" value="3"/>
</dbReference>
<name>A0AA39R4N7_9LECA</name>
<reference evidence="1" key="1">
    <citation type="submission" date="2023-03" db="EMBL/GenBank/DDBJ databases">
        <title>Complete genome of Cladonia borealis.</title>
        <authorList>
            <person name="Park H."/>
        </authorList>
    </citation>
    <scope>NUCLEOTIDE SEQUENCE</scope>
    <source>
        <strain evidence="1">ANT050790</strain>
    </source>
</reference>
<dbReference type="InterPro" id="IPR036770">
    <property type="entry name" value="Ankyrin_rpt-contain_sf"/>
</dbReference>
<dbReference type="Gene3D" id="1.25.40.20">
    <property type="entry name" value="Ankyrin repeat-containing domain"/>
    <property type="match status" value="1"/>
</dbReference>
<keyword evidence="2" id="KW-1185">Reference proteome</keyword>
<evidence type="ECO:0000313" key="2">
    <source>
        <dbReference type="Proteomes" id="UP001166286"/>
    </source>
</evidence>